<feature type="compositionally biased region" description="Polar residues" evidence="1">
    <location>
        <begin position="1"/>
        <end position="23"/>
    </location>
</feature>
<organism evidence="2 3">
    <name type="scientific">Ascobolus immersus RN42</name>
    <dbReference type="NCBI Taxonomy" id="1160509"/>
    <lineage>
        <taxon>Eukaryota</taxon>
        <taxon>Fungi</taxon>
        <taxon>Dikarya</taxon>
        <taxon>Ascomycota</taxon>
        <taxon>Pezizomycotina</taxon>
        <taxon>Pezizomycetes</taxon>
        <taxon>Pezizales</taxon>
        <taxon>Ascobolaceae</taxon>
        <taxon>Ascobolus</taxon>
    </lineage>
</organism>
<protein>
    <submittedName>
        <fullName evidence="2">Uncharacterized protein</fullName>
    </submittedName>
</protein>
<sequence>MTKTPSSQYYNTMTEAHSQQHNSRMAHFSHNPTSQAGSKISTLIPADASRFPPPGSKTTQLVIRERPSRPQVRKTTTKPLPECELPQRLQSRNAIRKPLSKREILHRQQSRKAVTKPLPKGHWVDESTGLIFTKEDYVRSCEIELSTVRRMLEIVTRDRESFDKVDMIDVDNICLANVDGAWMDMEDLLTVYREALLEYRTRSERSPEEDQHIEFLESKINPVLAVHHGLSLVRRMFYRLRTRIETRRKFRRAGLPMPKRLEDACYLLEYLETR</sequence>
<name>A0A3N4IM91_ASCIM</name>
<reference evidence="2 3" key="1">
    <citation type="journal article" date="2018" name="Nat. Ecol. Evol.">
        <title>Pezizomycetes genomes reveal the molecular basis of ectomycorrhizal truffle lifestyle.</title>
        <authorList>
            <person name="Murat C."/>
            <person name="Payen T."/>
            <person name="Noel B."/>
            <person name="Kuo A."/>
            <person name="Morin E."/>
            <person name="Chen J."/>
            <person name="Kohler A."/>
            <person name="Krizsan K."/>
            <person name="Balestrini R."/>
            <person name="Da Silva C."/>
            <person name="Montanini B."/>
            <person name="Hainaut M."/>
            <person name="Levati E."/>
            <person name="Barry K.W."/>
            <person name="Belfiori B."/>
            <person name="Cichocki N."/>
            <person name="Clum A."/>
            <person name="Dockter R.B."/>
            <person name="Fauchery L."/>
            <person name="Guy J."/>
            <person name="Iotti M."/>
            <person name="Le Tacon F."/>
            <person name="Lindquist E.A."/>
            <person name="Lipzen A."/>
            <person name="Malagnac F."/>
            <person name="Mello A."/>
            <person name="Molinier V."/>
            <person name="Miyauchi S."/>
            <person name="Poulain J."/>
            <person name="Riccioni C."/>
            <person name="Rubini A."/>
            <person name="Sitrit Y."/>
            <person name="Splivallo R."/>
            <person name="Traeger S."/>
            <person name="Wang M."/>
            <person name="Zifcakova L."/>
            <person name="Wipf D."/>
            <person name="Zambonelli A."/>
            <person name="Paolocci F."/>
            <person name="Nowrousian M."/>
            <person name="Ottonello S."/>
            <person name="Baldrian P."/>
            <person name="Spatafora J.W."/>
            <person name="Henrissat B."/>
            <person name="Nagy L.G."/>
            <person name="Aury J.M."/>
            <person name="Wincker P."/>
            <person name="Grigoriev I.V."/>
            <person name="Bonfante P."/>
            <person name="Martin F.M."/>
        </authorList>
    </citation>
    <scope>NUCLEOTIDE SEQUENCE [LARGE SCALE GENOMIC DNA]</scope>
    <source>
        <strain evidence="2 3">RN42</strain>
    </source>
</reference>
<evidence type="ECO:0000313" key="2">
    <source>
        <dbReference type="EMBL" id="RPA87243.1"/>
    </source>
</evidence>
<gene>
    <name evidence="2" type="ORF">BJ508DRAFT_321125</name>
</gene>
<evidence type="ECO:0000313" key="3">
    <source>
        <dbReference type="Proteomes" id="UP000275078"/>
    </source>
</evidence>
<feature type="region of interest" description="Disordered" evidence="1">
    <location>
        <begin position="1"/>
        <end position="38"/>
    </location>
</feature>
<proteinExistence type="predicted"/>
<dbReference type="Proteomes" id="UP000275078">
    <property type="component" value="Unassembled WGS sequence"/>
</dbReference>
<keyword evidence="3" id="KW-1185">Reference proteome</keyword>
<dbReference type="AlphaFoldDB" id="A0A3N4IM91"/>
<dbReference type="EMBL" id="ML119647">
    <property type="protein sequence ID" value="RPA87243.1"/>
    <property type="molecule type" value="Genomic_DNA"/>
</dbReference>
<evidence type="ECO:0000256" key="1">
    <source>
        <dbReference type="SAM" id="MobiDB-lite"/>
    </source>
</evidence>
<accession>A0A3N4IM91</accession>